<evidence type="ECO:0000256" key="3">
    <source>
        <dbReference type="ARBA" id="ARBA00020222"/>
    </source>
</evidence>
<name>A0A3N4IBJ7_ASCIM</name>
<keyword evidence="8 12" id="KW-0496">Mitochondrion</keyword>
<evidence type="ECO:0000256" key="4">
    <source>
        <dbReference type="ARBA" id="ARBA00022692"/>
    </source>
</evidence>
<dbReference type="InterPro" id="IPR035979">
    <property type="entry name" value="RBD_domain_sf"/>
</dbReference>
<reference evidence="15 16" key="1">
    <citation type="journal article" date="2018" name="Nat. Ecol. Evol.">
        <title>Pezizomycetes genomes reveal the molecular basis of ectomycorrhizal truffle lifestyle.</title>
        <authorList>
            <person name="Murat C."/>
            <person name="Payen T."/>
            <person name="Noel B."/>
            <person name="Kuo A."/>
            <person name="Morin E."/>
            <person name="Chen J."/>
            <person name="Kohler A."/>
            <person name="Krizsan K."/>
            <person name="Balestrini R."/>
            <person name="Da Silva C."/>
            <person name="Montanini B."/>
            <person name="Hainaut M."/>
            <person name="Levati E."/>
            <person name="Barry K.W."/>
            <person name="Belfiori B."/>
            <person name="Cichocki N."/>
            <person name="Clum A."/>
            <person name="Dockter R.B."/>
            <person name="Fauchery L."/>
            <person name="Guy J."/>
            <person name="Iotti M."/>
            <person name="Le Tacon F."/>
            <person name="Lindquist E.A."/>
            <person name="Lipzen A."/>
            <person name="Malagnac F."/>
            <person name="Mello A."/>
            <person name="Molinier V."/>
            <person name="Miyauchi S."/>
            <person name="Poulain J."/>
            <person name="Riccioni C."/>
            <person name="Rubini A."/>
            <person name="Sitrit Y."/>
            <person name="Splivallo R."/>
            <person name="Traeger S."/>
            <person name="Wang M."/>
            <person name="Zifcakova L."/>
            <person name="Wipf D."/>
            <person name="Zambonelli A."/>
            <person name="Paolocci F."/>
            <person name="Nowrousian M."/>
            <person name="Ottonello S."/>
            <person name="Baldrian P."/>
            <person name="Spatafora J.W."/>
            <person name="Henrissat B."/>
            <person name="Nagy L.G."/>
            <person name="Aury J.M."/>
            <person name="Wincker P."/>
            <person name="Grigoriev I.V."/>
            <person name="Bonfante P."/>
            <person name="Martin F.M."/>
        </authorList>
    </citation>
    <scope>NUCLEOTIDE SEQUENCE [LARGE SCALE GENOMIC DNA]</scope>
    <source>
        <strain evidence="15 16">RN42</strain>
    </source>
</reference>
<evidence type="ECO:0000256" key="6">
    <source>
        <dbReference type="ARBA" id="ARBA00022946"/>
    </source>
</evidence>
<evidence type="ECO:0000313" key="15">
    <source>
        <dbReference type="EMBL" id="RPA82836.1"/>
    </source>
</evidence>
<dbReference type="InterPro" id="IPR039627">
    <property type="entry name" value="Yme2_C"/>
</dbReference>
<dbReference type="InterPro" id="IPR034260">
    <property type="entry name" value="Yme2_RRM"/>
</dbReference>
<dbReference type="PANTHER" id="PTHR32198:SF2">
    <property type="entry name" value="MITOCHONDRIAL ESCAPE PROTEIN 2"/>
    <property type="match status" value="1"/>
</dbReference>
<dbReference type="PROSITE" id="PS50102">
    <property type="entry name" value="RRM"/>
    <property type="match status" value="1"/>
</dbReference>
<protein>
    <recommendedName>
        <fullName evidence="3 12">Mitochondrial escape protein 2</fullName>
    </recommendedName>
</protein>
<dbReference type="Proteomes" id="UP000275078">
    <property type="component" value="Unassembled WGS sequence"/>
</dbReference>
<accession>A0A3N4IBJ7</accession>
<dbReference type="InterPro" id="IPR018850">
    <property type="entry name" value="Mt_escape_2_C"/>
</dbReference>
<keyword evidence="11 12" id="KW-0694">RNA-binding</keyword>
<evidence type="ECO:0000256" key="8">
    <source>
        <dbReference type="ARBA" id="ARBA00023128"/>
    </source>
</evidence>
<dbReference type="STRING" id="1160509.A0A3N4IBJ7"/>
<dbReference type="Pfam" id="PF00076">
    <property type="entry name" value="RRM_1"/>
    <property type="match status" value="1"/>
</dbReference>
<dbReference type="GO" id="GO:0003723">
    <property type="term" value="F:RNA binding"/>
    <property type="evidence" value="ECO:0007669"/>
    <property type="project" value="UniProtKB-UniRule"/>
</dbReference>
<evidence type="ECO:0000256" key="13">
    <source>
        <dbReference type="SAM" id="MobiDB-lite"/>
    </source>
</evidence>
<evidence type="ECO:0000256" key="9">
    <source>
        <dbReference type="ARBA" id="ARBA00023136"/>
    </source>
</evidence>
<organism evidence="15 16">
    <name type="scientific">Ascobolus immersus RN42</name>
    <dbReference type="NCBI Taxonomy" id="1160509"/>
    <lineage>
        <taxon>Eukaryota</taxon>
        <taxon>Fungi</taxon>
        <taxon>Dikarya</taxon>
        <taxon>Ascomycota</taxon>
        <taxon>Pezizomycotina</taxon>
        <taxon>Pezizomycetes</taxon>
        <taxon>Pezizales</taxon>
        <taxon>Ascobolaceae</taxon>
        <taxon>Ascobolus</taxon>
    </lineage>
</organism>
<dbReference type="PANTHER" id="PTHR32198">
    <property type="entry name" value="MITOCHONDRIAL ESCAPE PROTEIN 2"/>
    <property type="match status" value="1"/>
</dbReference>
<evidence type="ECO:0000313" key="16">
    <source>
        <dbReference type="Proteomes" id="UP000275078"/>
    </source>
</evidence>
<keyword evidence="6" id="KW-0809">Transit peptide</keyword>
<dbReference type="InterPro" id="IPR000504">
    <property type="entry name" value="RRM_dom"/>
</dbReference>
<evidence type="ECO:0000256" key="2">
    <source>
        <dbReference type="ARBA" id="ARBA00010320"/>
    </source>
</evidence>
<comment type="function">
    <text evidence="10 12">Plays a role in maintaining the mitochondrial genome and in controlling the mtDNA escape. Involved in the regulation of mtDNA nucleotide structure and number. May have a dispensable role in early maturation of pre-rRNA.</text>
</comment>
<keyword evidence="12" id="KW-0507">mRNA processing</keyword>
<dbReference type="SUPFAM" id="SSF54928">
    <property type="entry name" value="RNA-binding domain, RBD"/>
    <property type="match status" value="1"/>
</dbReference>
<keyword evidence="7" id="KW-1133">Transmembrane helix</keyword>
<evidence type="ECO:0000256" key="11">
    <source>
        <dbReference type="PROSITE-ProRule" id="PRU00176"/>
    </source>
</evidence>
<dbReference type="SUPFAM" id="SSF52540">
    <property type="entry name" value="P-loop containing nucleoside triphosphate hydrolases"/>
    <property type="match status" value="1"/>
</dbReference>
<proteinExistence type="inferred from homology"/>
<feature type="compositionally biased region" description="Basic and acidic residues" evidence="13">
    <location>
        <begin position="590"/>
        <end position="603"/>
    </location>
</feature>
<dbReference type="GO" id="GO:0006397">
    <property type="term" value="P:mRNA processing"/>
    <property type="evidence" value="ECO:0007669"/>
    <property type="project" value="UniProtKB-UniRule"/>
</dbReference>
<keyword evidence="5 12" id="KW-0999">Mitochondrion inner membrane</keyword>
<dbReference type="AlphaFoldDB" id="A0A3N4IBJ7"/>
<dbReference type="InterPro" id="IPR027417">
    <property type="entry name" value="P-loop_NTPase"/>
</dbReference>
<evidence type="ECO:0000256" key="12">
    <source>
        <dbReference type="RuleBase" id="RU367108"/>
    </source>
</evidence>
<feature type="compositionally biased region" description="Low complexity" evidence="13">
    <location>
        <begin position="604"/>
        <end position="615"/>
    </location>
</feature>
<dbReference type="Gene3D" id="3.30.70.330">
    <property type="match status" value="1"/>
</dbReference>
<evidence type="ECO:0000256" key="1">
    <source>
        <dbReference type="ARBA" id="ARBA00004434"/>
    </source>
</evidence>
<keyword evidence="9" id="KW-0472">Membrane</keyword>
<gene>
    <name evidence="15" type="ORF">BJ508DRAFT_369410</name>
</gene>
<sequence length="835" mass="93331">MQRACSPRLFQAGLRPIRTPQQLLSIPHHPALRNLRFASSYPEEQPVNGTILTKQGEALLYYDNIYPVRTATWDIRYLINNLLSSARLDQQVTSTLEPPLVDSGFSITSIIPRNKDGGIFVKVASTDGVTTSLKEIEEKISAHLQHKETPKPWHSPWRSVKAYRVEGNPWVEDLHRYPSPKIRVDFVKEDGGAASHEVPQEVLYGLFRKYGQINDIVVSGKESPKNAVITFLRLRGATAAKNCIHGRVIEVGGEKVRLRVEYQRIVRVNAVADWVAKHPKIVLPLLVILFTSITAAMFDPVRTWFIEAKVNKSFEIGDNQYWGWLKRQTQSMIPILAHRNRESSASILLEDRKTIIDQLKNWLQEGTETFIVVQGAHSSGKRELVMGSILKGREKVLYVDCEAIRQAHGDSRIVNSLASQVGYRPVFAWANSLTSMMDLAAKGTVGVDTGLTQSTEAQMNKILRTTATALKRVALDDRSKDDKDAELSDDEYLKAHPEKRAVIVIDNFVNATNETEQKLVYDCLSTWASLIVAANVAHVIFLTNDLGVSKSLSKSLPDRVLQHVVLGDASPESARNYVLSQYEAAMKKTKKEEKTAADEEKKSIMTWSKSSKSSSNADYDPSYGLDRAIEVLGGRITELESLSRRMQMGETPFEALADIVETAVGEITKSCFSDDKIAGGGATPEQAYYMMKTLSEKEQVPYYAPTLHSLFKENADDALSALAQTELITINAAASGRPSSIKPGKPVYRAAFAKLLNDEVFKAKMELATLKALTKVEQGELSKALTELERLKELDGWEVKMRRNFLKGKMGASQIKIEDYEKKMGQWKKILEKGF</sequence>
<feature type="region of interest" description="Disordered" evidence="13">
    <location>
        <begin position="590"/>
        <end position="618"/>
    </location>
</feature>
<dbReference type="InterPro" id="IPR012677">
    <property type="entry name" value="Nucleotide-bd_a/b_plait_sf"/>
</dbReference>
<evidence type="ECO:0000256" key="10">
    <source>
        <dbReference type="ARBA" id="ARBA00025276"/>
    </source>
</evidence>
<evidence type="ECO:0000256" key="5">
    <source>
        <dbReference type="ARBA" id="ARBA00022792"/>
    </source>
</evidence>
<dbReference type="EMBL" id="ML119668">
    <property type="protein sequence ID" value="RPA82836.1"/>
    <property type="molecule type" value="Genomic_DNA"/>
</dbReference>
<dbReference type="GO" id="GO:0005743">
    <property type="term" value="C:mitochondrial inner membrane"/>
    <property type="evidence" value="ECO:0007669"/>
    <property type="project" value="UniProtKB-SubCell"/>
</dbReference>
<comment type="subcellular location">
    <subcellularLocation>
        <location evidence="1 12">Mitochondrion inner membrane</location>
        <topology evidence="1 12">Single-pass membrane protein</topology>
    </subcellularLocation>
</comment>
<feature type="domain" description="RRM" evidence="14">
    <location>
        <begin position="180"/>
        <end position="263"/>
    </location>
</feature>
<comment type="similarity">
    <text evidence="2 12">Belongs to the YME2 family.</text>
</comment>
<dbReference type="Gene3D" id="3.40.50.300">
    <property type="entry name" value="P-loop containing nucleotide triphosphate hydrolases"/>
    <property type="match status" value="1"/>
</dbReference>
<evidence type="ECO:0000256" key="7">
    <source>
        <dbReference type="ARBA" id="ARBA00022989"/>
    </source>
</evidence>
<dbReference type="Pfam" id="PF10443">
    <property type="entry name" value="RNA12"/>
    <property type="match status" value="1"/>
</dbReference>
<dbReference type="CDD" id="cd12433">
    <property type="entry name" value="RRM_Yme2p_like"/>
    <property type="match status" value="1"/>
</dbReference>
<evidence type="ECO:0000259" key="14">
    <source>
        <dbReference type="PROSITE" id="PS50102"/>
    </source>
</evidence>
<keyword evidence="4" id="KW-0812">Transmembrane</keyword>
<keyword evidence="16" id="KW-1185">Reference proteome</keyword>
<dbReference type="OrthoDB" id="10267654at2759"/>